<evidence type="ECO:0000256" key="2">
    <source>
        <dbReference type="PROSITE-ProRule" id="PRU00497"/>
    </source>
</evidence>
<name>A0A7R8VPF0_TIMDO</name>
<dbReference type="PANTHER" id="PTHR10380">
    <property type="entry name" value="CUTICLE PROTEIN"/>
    <property type="match status" value="1"/>
</dbReference>
<dbReference type="InterPro" id="IPR000618">
    <property type="entry name" value="Insect_cuticle"/>
</dbReference>
<protein>
    <submittedName>
        <fullName evidence="4">Uncharacterized protein</fullName>
    </submittedName>
</protein>
<dbReference type="EMBL" id="OA569183">
    <property type="protein sequence ID" value="CAD7202281.1"/>
    <property type="molecule type" value="Genomic_DNA"/>
</dbReference>
<dbReference type="GO" id="GO:0062129">
    <property type="term" value="C:chitin-based extracellular matrix"/>
    <property type="evidence" value="ECO:0007669"/>
    <property type="project" value="TreeGrafter"/>
</dbReference>
<feature type="transmembrane region" description="Helical" evidence="3">
    <location>
        <begin position="6"/>
        <end position="26"/>
    </location>
</feature>
<dbReference type="Pfam" id="PF00379">
    <property type="entry name" value="Chitin_bind_4"/>
    <property type="match status" value="1"/>
</dbReference>
<keyword evidence="3" id="KW-1133">Transmembrane helix</keyword>
<keyword evidence="3" id="KW-0472">Membrane</keyword>
<reference evidence="4" key="1">
    <citation type="submission" date="2020-11" db="EMBL/GenBank/DDBJ databases">
        <authorList>
            <person name="Tran Van P."/>
        </authorList>
    </citation>
    <scope>NUCLEOTIDE SEQUENCE</scope>
</reference>
<evidence type="ECO:0000313" key="4">
    <source>
        <dbReference type="EMBL" id="CAD7202281.1"/>
    </source>
</evidence>
<sequence>MASENGALSLFTLAALLVLSVSLLVWQVYKFIREVKSHDNDSVPKQQISPFADILAWRNCQVGSSESGNSRTAVLVFRGSNSAHQKVSYRSQIPHSRDLSSHMQIASKFHPENLLLAVLAACCYVCSSVEQILDDNVITASPQPYSFSYVAGRYPGQVDRQHSETSDGNGVVRGCEAWVCQEKNKSKVNAPVMRYLRNVCGKTRRDRISNEWVPKEWSLKENPIGSFAYVDPRHQIRMVEYVADKNGFHPVLSNPVADTPIVAAAKQHHADLFQRIAEEHARIAAERDAIAATADPNTLIQNNY</sequence>
<gene>
    <name evidence="4" type="ORF">TDIB3V08_LOCUS8466</name>
</gene>
<evidence type="ECO:0000256" key="1">
    <source>
        <dbReference type="ARBA" id="ARBA00022460"/>
    </source>
</evidence>
<organism evidence="4">
    <name type="scientific">Timema douglasi</name>
    <name type="common">Walking stick</name>
    <dbReference type="NCBI Taxonomy" id="61478"/>
    <lineage>
        <taxon>Eukaryota</taxon>
        <taxon>Metazoa</taxon>
        <taxon>Ecdysozoa</taxon>
        <taxon>Arthropoda</taxon>
        <taxon>Hexapoda</taxon>
        <taxon>Insecta</taxon>
        <taxon>Pterygota</taxon>
        <taxon>Neoptera</taxon>
        <taxon>Polyneoptera</taxon>
        <taxon>Phasmatodea</taxon>
        <taxon>Timematodea</taxon>
        <taxon>Timematoidea</taxon>
        <taxon>Timematidae</taxon>
        <taxon>Timema</taxon>
    </lineage>
</organism>
<dbReference type="InterPro" id="IPR050468">
    <property type="entry name" value="Cuticle_Struct_Prot"/>
</dbReference>
<keyword evidence="1 2" id="KW-0193">Cuticle</keyword>
<proteinExistence type="predicted"/>
<dbReference type="PROSITE" id="PS51155">
    <property type="entry name" value="CHIT_BIND_RR_2"/>
    <property type="match status" value="1"/>
</dbReference>
<keyword evidence="3" id="KW-0812">Transmembrane</keyword>
<dbReference type="GO" id="GO:0008010">
    <property type="term" value="F:structural constituent of chitin-based larval cuticle"/>
    <property type="evidence" value="ECO:0007669"/>
    <property type="project" value="TreeGrafter"/>
</dbReference>
<dbReference type="PANTHER" id="PTHR10380:SF173">
    <property type="entry name" value="CUTICULAR PROTEIN 47EF, ISOFORM C-RELATED"/>
    <property type="match status" value="1"/>
</dbReference>
<dbReference type="AlphaFoldDB" id="A0A7R8VPF0"/>
<evidence type="ECO:0000256" key="3">
    <source>
        <dbReference type="SAM" id="Phobius"/>
    </source>
</evidence>
<accession>A0A7R8VPF0</accession>